<reference evidence="1" key="1">
    <citation type="submission" date="2021-05" db="EMBL/GenBank/DDBJ databases">
        <authorList>
            <person name="Scholz U."/>
            <person name="Mascher M."/>
            <person name="Fiebig A."/>
        </authorList>
    </citation>
    <scope>NUCLEOTIDE SEQUENCE [LARGE SCALE GENOMIC DNA]</scope>
</reference>
<sequence length="743" mass="83810">MDHEASTSHDVLERMLLDDNAEPTSLPLSLLQYITNRFSLDHQIGSGGFAVVYKGVVGKGTVAVKKLFNTLDIHENKFHEEVKCLIKAKHKNIVRFLGYCADTQGKMENYEGMLVMADQRNWLLCFEYVHNGGLDKHITDASCGLEWKVRYRIINGICEGLLFLHEKRVLHLDLKPANILIDNQMVPKIADFGLSRCLGEEQTRAITKNLCGTLGYMDPEYLKSGQITFASDIYSLGVIILEILTGLKGYLKAENVVESWMNRLQASEGDVRLIQVRVCTEIAIECMDLDPNKRPAAWDIIDRLNKMATDADYSNDETSISSSSVELQVSLPRERSGERIEKLAAESLQKADVEEHSDISEDFAGRVGKLHFQEGQQKLGQVSLSGAQDTNKKVNHRGASISRSISTVFCKLRNLDIFKMKERMPADRNDSHILEGPPNRNNNHILEGSPNVKIFRMKELEPIIRDSNLIGKGDFTDVYKGVLDDALVVVKKPISGYGIDSRIFEREVCILSQMVHKNIVRFIGWCGEMDSHILVHEFIYRGSLDGVLHGVDKEPLNLDVRLTIVAESAQGLAYMHSGAHVNIIHGNVKPANILLCENFMPKISGFFISRFVRRNDGYTTHMFGSLIYTDPLYIQSYQLNRKGDVYSFGVVILEVISRKKAARSDNNSLVMSFLEVHENGKKATNLFDKDITVTTEDLEILDYLAEIAVECLNIYVDQRPTMTDVAERLLILNRSRKSKVVHQ</sequence>
<proteinExistence type="predicted"/>
<dbReference type="EnsemblPlants" id="AVESA.00010b.r2.4AG0619760.1">
    <property type="protein sequence ID" value="AVESA.00010b.r2.4AG0619760.1.CDS"/>
    <property type="gene ID" value="AVESA.00010b.r2.4AG0619760"/>
</dbReference>
<evidence type="ECO:0000313" key="2">
    <source>
        <dbReference type="Proteomes" id="UP001732700"/>
    </source>
</evidence>
<name>A0ACD5WEE7_AVESA</name>
<evidence type="ECO:0000313" key="1">
    <source>
        <dbReference type="EnsemblPlants" id="AVESA.00010b.r2.4AG0619760.1.CDS"/>
    </source>
</evidence>
<reference evidence="1" key="2">
    <citation type="submission" date="2025-09" db="UniProtKB">
        <authorList>
            <consortium name="EnsemblPlants"/>
        </authorList>
    </citation>
    <scope>IDENTIFICATION</scope>
</reference>
<protein>
    <submittedName>
        <fullName evidence="1">Uncharacterized protein</fullName>
    </submittedName>
</protein>
<dbReference type="Proteomes" id="UP001732700">
    <property type="component" value="Chromosome 4A"/>
</dbReference>
<organism evidence="1 2">
    <name type="scientific">Avena sativa</name>
    <name type="common">Oat</name>
    <dbReference type="NCBI Taxonomy" id="4498"/>
    <lineage>
        <taxon>Eukaryota</taxon>
        <taxon>Viridiplantae</taxon>
        <taxon>Streptophyta</taxon>
        <taxon>Embryophyta</taxon>
        <taxon>Tracheophyta</taxon>
        <taxon>Spermatophyta</taxon>
        <taxon>Magnoliopsida</taxon>
        <taxon>Liliopsida</taxon>
        <taxon>Poales</taxon>
        <taxon>Poaceae</taxon>
        <taxon>BOP clade</taxon>
        <taxon>Pooideae</taxon>
        <taxon>Poodae</taxon>
        <taxon>Poeae</taxon>
        <taxon>Poeae Chloroplast Group 1 (Aveneae type)</taxon>
        <taxon>Aveninae</taxon>
        <taxon>Avena</taxon>
    </lineage>
</organism>
<keyword evidence="2" id="KW-1185">Reference proteome</keyword>
<accession>A0ACD5WEE7</accession>